<reference evidence="2 3" key="1">
    <citation type="submission" date="2019-06" db="EMBL/GenBank/DDBJ databases">
        <title>Sequencing the genomes of 1000 actinobacteria strains.</title>
        <authorList>
            <person name="Klenk H.-P."/>
        </authorList>
    </citation>
    <scope>NUCLEOTIDE SEQUENCE [LARGE SCALE GENOMIC DNA]</scope>
    <source>
        <strain evidence="2 3">DSM 103495</strain>
    </source>
</reference>
<keyword evidence="3" id="KW-1185">Reference proteome</keyword>
<feature type="transmembrane region" description="Helical" evidence="1">
    <location>
        <begin position="61"/>
        <end position="80"/>
    </location>
</feature>
<keyword evidence="1" id="KW-0472">Membrane</keyword>
<protein>
    <submittedName>
        <fullName evidence="2">Uncharacterized protein</fullName>
    </submittedName>
</protein>
<dbReference type="Proteomes" id="UP000316331">
    <property type="component" value="Unassembled WGS sequence"/>
</dbReference>
<sequence>MRTLTFLATFCAAYPFMHVYTGIQLEYRFIPFPWEYRTAPLLALLISATVWRFVPGARSEAVAFTLGMWALSAMIVWATGTF</sequence>
<gene>
    <name evidence="2" type="ORF">FB390_2276</name>
</gene>
<evidence type="ECO:0000313" key="3">
    <source>
        <dbReference type="Proteomes" id="UP000316331"/>
    </source>
</evidence>
<comment type="caution">
    <text evidence="2">The sequence shown here is derived from an EMBL/GenBank/DDBJ whole genome shotgun (WGS) entry which is preliminary data.</text>
</comment>
<dbReference type="AlphaFoldDB" id="A0A543F9Y2"/>
<proteinExistence type="predicted"/>
<dbReference type="EMBL" id="VFPG01000001">
    <property type="protein sequence ID" value="TQM30642.1"/>
    <property type="molecule type" value="Genomic_DNA"/>
</dbReference>
<evidence type="ECO:0000313" key="2">
    <source>
        <dbReference type="EMBL" id="TQM30642.1"/>
    </source>
</evidence>
<evidence type="ECO:0000256" key="1">
    <source>
        <dbReference type="SAM" id="Phobius"/>
    </source>
</evidence>
<keyword evidence="1" id="KW-0812">Transmembrane</keyword>
<accession>A0A543F9Y2</accession>
<name>A0A543F9Y2_9NOCA</name>
<keyword evidence="1" id="KW-1133">Transmembrane helix</keyword>
<organism evidence="2 3">
    <name type="scientific">Nocardia bhagyanarayanae</name>
    <dbReference type="NCBI Taxonomy" id="1215925"/>
    <lineage>
        <taxon>Bacteria</taxon>
        <taxon>Bacillati</taxon>
        <taxon>Actinomycetota</taxon>
        <taxon>Actinomycetes</taxon>
        <taxon>Mycobacteriales</taxon>
        <taxon>Nocardiaceae</taxon>
        <taxon>Nocardia</taxon>
    </lineage>
</organism>
<feature type="transmembrane region" description="Helical" evidence="1">
    <location>
        <begin position="37"/>
        <end position="54"/>
    </location>
</feature>